<dbReference type="GO" id="GO:0030488">
    <property type="term" value="P:tRNA methylation"/>
    <property type="evidence" value="ECO:0007669"/>
    <property type="project" value="TreeGrafter"/>
</dbReference>
<evidence type="ECO:0000256" key="12">
    <source>
        <dbReference type="SAM" id="MobiDB-lite"/>
    </source>
</evidence>
<dbReference type="InterPro" id="IPR057285">
    <property type="entry name" value="Pre-PUA_NSUN2"/>
</dbReference>
<evidence type="ECO:0000256" key="4">
    <source>
        <dbReference type="ARBA" id="ARBA00022555"/>
    </source>
</evidence>
<dbReference type="InterPro" id="IPR023267">
    <property type="entry name" value="RCMT"/>
</dbReference>
<dbReference type="Pfam" id="PF25376">
    <property type="entry name" value="Pre-PUA_NSUN2"/>
    <property type="match status" value="1"/>
</dbReference>
<evidence type="ECO:0000256" key="7">
    <source>
        <dbReference type="ARBA" id="ARBA00022691"/>
    </source>
</evidence>
<feature type="region of interest" description="Disordered" evidence="12">
    <location>
        <begin position="1"/>
        <end position="88"/>
    </location>
</feature>
<evidence type="ECO:0000256" key="11">
    <source>
        <dbReference type="PROSITE-ProRule" id="PRU01023"/>
    </source>
</evidence>
<dbReference type="AlphaFoldDB" id="A0A1W0WHD0"/>
<dbReference type="InterPro" id="IPR023270">
    <property type="entry name" value="RCMT_NCL1"/>
</dbReference>
<dbReference type="GO" id="GO:0005634">
    <property type="term" value="C:nucleus"/>
    <property type="evidence" value="ECO:0007669"/>
    <property type="project" value="UniProtKB-SubCell"/>
</dbReference>
<name>A0A1W0WHD0_HYPEX</name>
<dbReference type="Pfam" id="PF01189">
    <property type="entry name" value="Methyltr_RsmB-F"/>
    <property type="match status" value="1"/>
</dbReference>
<dbReference type="InterPro" id="IPR057286">
    <property type="entry name" value="PUA_NSUN2"/>
</dbReference>
<keyword evidence="6 11" id="KW-0808">Transferase</keyword>
<evidence type="ECO:0000256" key="9">
    <source>
        <dbReference type="ARBA" id="ARBA00022884"/>
    </source>
</evidence>
<dbReference type="PANTHER" id="PTHR22808">
    <property type="entry name" value="NCL1 YEAST -RELATED NOL1/NOP2/FMU SUN DOMAIN-CONTAINING"/>
    <property type="match status" value="1"/>
</dbReference>
<evidence type="ECO:0000259" key="13">
    <source>
        <dbReference type="PROSITE" id="PS51686"/>
    </source>
</evidence>
<dbReference type="PRINTS" id="PR02011">
    <property type="entry name" value="RCMTNCL1"/>
</dbReference>
<dbReference type="EMBL" id="MTYJ01000102">
    <property type="protein sequence ID" value="OQV14611.1"/>
    <property type="molecule type" value="Genomic_DNA"/>
</dbReference>
<keyword evidence="5 11" id="KW-0489">Methyltransferase</keyword>
<dbReference type="Proteomes" id="UP000192578">
    <property type="component" value="Unassembled WGS sequence"/>
</dbReference>
<evidence type="ECO:0000313" key="15">
    <source>
        <dbReference type="Proteomes" id="UP000192578"/>
    </source>
</evidence>
<keyword evidence="9 11" id="KW-0694">RNA-binding</keyword>
<comment type="caution">
    <text evidence="14">The sequence shown here is derived from an EMBL/GenBank/DDBJ whole genome shotgun (WGS) entry which is preliminary data.</text>
</comment>
<evidence type="ECO:0000256" key="5">
    <source>
        <dbReference type="ARBA" id="ARBA00022603"/>
    </source>
</evidence>
<dbReference type="OrthoDB" id="6093671at2759"/>
<dbReference type="InterPro" id="IPR001678">
    <property type="entry name" value="MeTrfase_RsmB-F_NOP2_dom"/>
</dbReference>
<comment type="similarity">
    <text evidence="2 11">Belongs to the class I-like SAM-binding methyltransferase superfamily. RsmB/NOP family.</text>
</comment>
<keyword evidence="15" id="KW-1185">Reference proteome</keyword>
<feature type="compositionally biased region" description="Basic and acidic residues" evidence="12">
    <location>
        <begin position="77"/>
        <end position="88"/>
    </location>
</feature>
<gene>
    <name evidence="14" type="ORF">BV898_11230</name>
</gene>
<evidence type="ECO:0000256" key="2">
    <source>
        <dbReference type="ARBA" id="ARBA00007494"/>
    </source>
</evidence>
<keyword evidence="4" id="KW-0820">tRNA-binding</keyword>
<keyword evidence="7 11" id="KW-0949">S-adenosyl-L-methionine</keyword>
<dbReference type="SUPFAM" id="SSF53335">
    <property type="entry name" value="S-adenosyl-L-methionine-dependent methyltransferases"/>
    <property type="match status" value="1"/>
</dbReference>
<dbReference type="InterPro" id="IPR049560">
    <property type="entry name" value="MeTrfase_RsmB-F_NOP2_cat"/>
</dbReference>
<evidence type="ECO:0000313" key="14">
    <source>
        <dbReference type="EMBL" id="OQV14611.1"/>
    </source>
</evidence>
<dbReference type="Gene3D" id="3.40.50.150">
    <property type="entry name" value="Vaccinia Virus protein VP39"/>
    <property type="match status" value="1"/>
</dbReference>
<proteinExistence type="inferred from homology"/>
<dbReference type="PROSITE" id="PS01153">
    <property type="entry name" value="NOL1_NOP2_SUN"/>
    <property type="match status" value="1"/>
</dbReference>
<evidence type="ECO:0000256" key="8">
    <source>
        <dbReference type="ARBA" id="ARBA00022694"/>
    </source>
</evidence>
<dbReference type="PRINTS" id="PR02008">
    <property type="entry name" value="RCMTFAMILY"/>
</dbReference>
<dbReference type="GO" id="GO:0005737">
    <property type="term" value="C:cytoplasm"/>
    <property type="evidence" value="ECO:0007669"/>
    <property type="project" value="TreeGrafter"/>
</dbReference>
<feature type="binding site" evidence="11">
    <location>
        <begin position="231"/>
        <end position="237"/>
    </location>
    <ligand>
        <name>S-adenosyl-L-methionine</name>
        <dbReference type="ChEBI" id="CHEBI:59789"/>
    </ligand>
</feature>
<keyword evidence="8" id="KW-0819">tRNA processing</keyword>
<dbReference type="PANTHER" id="PTHR22808:SF1">
    <property type="entry name" value="RNA CYTOSINE-C(5)-METHYLTRANSFERASE NSUN2-RELATED"/>
    <property type="match status" value="1"/>
</dbReference>
<reference evidence="15" key="1">
    <citation type="submission" date="2017-01" db="EMBL/GenBank/DDBJ databases">
        <title>Comparative genomics of anhydrobiosis in the tardigrade Hypsibius dujardini.</title>
        <authorList>
            <person name="Yoshida Y."/>
            <person name="Koutsovoulos G."/>
            <person name="Laetsch D."/>
            <person name="Stevens L."/>
            <person name="Kumar S."/>
            <person name="Horikawa D."/>
            <person name="Ishino K."/>
            <person name="Komine S."/>
            <person name="Tomita M."/>
            <person name="Blaxter M."/>
            <person name="Arakawa K."/>
        </authorList>
    </citation>
    <scope>NUCLEOTIDE SEQUENCE [LARGE SCALE GENOMIC DNA]</scope>
    <source>
        <strain evidence="15">Z151</strain>
    </source>
</reference>
<dbReference type="GO" id="GO:0016428">
    <property type="term" value="F:tRNA (cytidine-5-)-methyltransferase activity"/>
    <property type="evidence" value="ECO:0007669"/>
    <property type="project" value="InterPro"/>
</dbReference>
<protein>
    <recommendedName>
        <fullName evidence="3">tRNA (cytosine(34)-C(5))-methyltransferase</fullName>
        <ecNumber evidence="3">2.1.1.203</ecNumber>
    </recommendedName>
</protein>
<dbReference type="InterPro" id="IPR029063">
    <property type="entry name" value="SAM-dependent_MTases_sf"/>
</dbReference>
<dbReference type="GO" id="GO:0000049">
    <property type="term" value="F:tRNA binding"/>
    <property type="evidence" value="ECO:0007669"/>
    <property type="project" value="UniProtKB-KW"/>
</dbReference>
<feature type="binding site" evidence="11">
    <location>
        <position position="311"/>
    </location>
    <ligand>
        <name>S-adenosyl-L-methionine</name>
        <dbReference type="ChEBI" id="CHEBI:59789"/>
    </ligand>
</feature>
<feature type="binding site" evidence="11">
    <location>
        <position position="284"/>
    </location>
    <ligand>
        <name>S-adenosyl-L-methionine</name>
        <dbReference type="ChEBI" id="CHEBI:59789"/>
    </ligand>
</feature>
<dbReference type="Pfam" id="PF25378">
    <property type="entry name" value="PUA_NSUN2"/>
    <property type="match status" value="1"/>
</dbReference>
<feature type="binding site" evidence="11">
    <location>
        <position position="335"/>
    </location>
    <ligand>
        <name>S-adenosyl-L-methionine</name>
        <dbReference type="ChEBI" id="CHEBI:59789"/>
    </ligand>
</feature>
<dbReference type="EC" id="2.1.1.203" evidence="3"/>
<feature type="domain" description="SAM-dependent MTase RsmB/NOP-type" evidence="13">
    <location>
        <begin position="118"/>
        <end position="494"/>
    </location>
</feature>
<evidence type="ECO:0000256" key="3">
    <source>
        <dbReference type="ARBA" id="ARBA00012629"/>
    </source>
</evidence>
<evidence type="ECO:0000256" key="10">
    <source>
        <dbReference type="ARBA" id="ARBA00023242"/>
    </source>
</evidence>
<dbReference type="InterPro" id="IPR018314">
    <property type="entry name" value="RsmB/NOL1/NOP2-like_CS"/>
</dbReference>
<dbReference type="PROSITE" id="PS51686">
    <property type="entry name" value="SAM_MT_RSMB_NOP"/>
    <property type="match status" value="1"/>
</dbReference>
<comment type="subcellular location">
    <subcellularLocation>
        <location evidence="1">Nucleus</location>
    </subcellularLocation>
</comment>
<organism evidence="14 15">
    <name type="scientific">Hypsibius exemplaris</name>
    <name type="common">Freshwater tardigrade</name>
    <dbReference type="NCBI Taxonomy" id="2072580"/>
    <lineage>
        <taxon>Eukaryota</taxon>
        <taxon>Metazoa</taxon>
        <taxon>Ecdysozoa</taxon>
        <taxon>Tardigrada</taxon>
        <taxon>Eutardigrada</taxon>
        <taxon>Parachela</taxon>
        <taxon>Hypsibioidea</taxon>
        <taxon>Hypsibiidae</taxon>
        <taxon>Hypsibius</taxon>
    </lineage>
</organism>
<accession>A0A1W0WHD0</accession>
<evidence type="ECO:0000256" key="6">
    <source>
        <dbReference type="ARBA" id="ARBA00022679"/>
    </source>
</evidence>
<keyword evidence="10" id="KW-0539">Nucleus</keyword>
<feature type="active site" description="Nucleophile" evidence="11">
    <location>
        <position position="388"/>
    </location>
</feature>
<feature type="compositionally biased region" description="Basic and acidic residues" evidence="12">
    <location>
        <begin position="40"/>
        <end position="52"/>
    </location>
</feature>
<evidence type="ECO:0000256" key="1">
    <source>
        <dbReference type="ARBA" id="ARBA00004123"/>
    </source>
</evidence>
<sequence length="704" mass="78913">MSSVTLAPAEISEPANGQIKSPQVAECAIKTGGDLPATESVKRPHSPEDLTKMEGSGESVNEAAELNPDVIGANGDGVKKPRRDDRDGFHKVLEKENPRLEKYIKALGIVPEEEWETLREVLKEPLPTSFRVTGFRRDCEAVKTVINEHFLAQLQEEERKLCQEIPWYPDHLAFQINIHRRHMRKHDEFKPLRDYLISETAGGNISRQETVSMIPPVLLDVKPGHKVLDMCAAPGSKTAQIVDMLQGDISIPIPEEEAGAATSQAIDVPAVGPVLPDGLVVANDMELKRCNLLTHQIKRLQSPCVVVTNHDASQMPNICIGEADTAIQFDRVLCDVPCSGDGTIRKNLDLWRTWHPNNALALHPVQYRILRRGLEMLAVGGRLVYSTCSMNPVENEAILCRMLNETKATVELVDCSHRLPDLKRVPGLKKWSVMAGDGVLYEDAEKVPGNLKMRLRPEFFAPPNVEMLHLDRAMRVMPHFQNTGAFFIAVLHKKATLPWQKYAPLIPTRPPKAQQLNENEPLVPFAAEDPAAWASIKGFFKIQDDFPADQLFIRKTKDKSRHIYMVSKVVKEMLHSNLDRMRIVNAGVRILTRTGVMESTCAYRLAQEGLQIWMEHLHVAKITMKKDEIAAMLKKDFIQFAALSAETTKQVDEAPVGSIIVSYQKPEGDGLMFDLAAWKAASSVRCYVAKEERAHFTRLMNMDE</sequence>